<feature type="region of interest" description="Disordered" evidence="2">
    <location>
        <begin position="204"/>
        <end position="229"/>
    </location>
</feature>
<feature type="region of interest" description="Disordered" evidence="2">
    <location>
        <begin position="1337"/>
        <end position="1390"/>
    </location>
</feature>
<feature type="compositionally biased region" description="Low complexity" evidence="2">
    <location>
        <begin position="1782"/>
        <end position="1794"/>
    </location>
</feature>
<feature type="compositionally biased region" description="Polar residues" evidence="2">
    <location>
        <begin position="2325"/>
        <end position="2335"/>
    </location>
</feature>
<protein>
    <submittedName>
        <fullName evidence="4">Uncharacterized protein isoform X1</fullName>
    </submittedName>
</protein>
<evidence type="ECO:0000256" key="2">
    <source>
        <dbReference type="SAM" id="MobiDB-lite"/>
    </source>
</evidence>
<dbReference type="Proteomes" id="UP001652660">
    <property type="component" value="Chromosome 7c"/>
</dbReference>
<evidence type="ECO:0000256" key="1">
    <source>
        <dbReference type="SAM" id="Coils"/>
    </source>
</evidence>
<proteinExistence type="predicted"/>
<feature type="region of interest" description="Disordered" evidence="2">
    <location>
        <begin position="1301"/>
        <end position="1323"/>
    </location>
</feature>
<feature type="compositionally biased region" description="Polar residues" evidence="2">
    <location>
        <begin position="1469"/>
        <end position="1479"/>
    </location>
</feature>
<organism evidence="3 4">
    <name type="scientific">Coffea arabica</name>
    <name type="common">Arabian coffee</name>
    <dbReference type="NCBI Taxonomy" id="13443"/>
    <lineage>
        <taxon>Eukaryota</taxon>
        <taxon>Viridiplantae</taxon>
        <taxon>Streptophyta</taxon>
        <taxon>Embryophyta</taxon>
        <taxon>Tracheophyta</taxon>
        <taxon>Spermatophyta</taxon>
        <taxon>Magnoliopsida</taxon>
        <taxon>eudicotyledons</taxon>
        <taxon>Gunneridae</taxon>
        <taxon>Pentapetalae</taxon>
        <taxon>asterids</taxon>
        <taxon>lamiids</taxon>
        <taxon>Gentianales</taxon>
        <taxon>Rubiaceae</taxon>
        <taxon>Ixoroideae</taxon>
        <taxon>Gardenieae complex</taxon>
        <taxon>Bertiereae - Coffeeae clade</taxon>
        <taxon>Coffeeae</taxon>
        <taxon>Coffea</taxon>
    </lineage>
</organism>
<feature type="compositionally biased region" description="Basic and acidic residues" evidence="2">
    <location>
        <begin position="870"/>
        <end position="882"/>
    </location>
</feature>
<feature type="region of interest" description="Disordered" evidence="2">
    <location>
        <begin position="246"/>
        <end position="316"/>
    </location>
</feature>
<evidence type="ECO:0000313" key="3">
    <source>
        <dbReference type="Proteomes" id="UP001652660"/>
    </source>
</evidence>
<feature type="compositionally biased region" description="Polar residues" evidence="2">
    <location>
        <begin position="964"/>
        <end position="992"/>
    </location>
</feature>
<feature type="compositionally biased region" description="Basic and acidic residues" evidence="2">
    <location>
        <begin position="304"/>
        <end position="316"/>
    </location>
</feature>
<feature type="compositionally biased region" description="Acidic residues" evidence="2">
    <location>
        <begin position="993"/>
        <end position="1030"/>
    </location>
</feature>
<feature type="region of interest" description="Disordered" evidence="2">
    <location>
        <begin position="1426"/>
        <end position="1509"/>
    </location>
</feature>
<feature type="compositionally biased region" description="Polar residues" evidence="2">
    <location>
        <begin position="1487"/>
        <end position="1509"/>
    </location>
</feature>
<dbReference type="PANTHER" id="PTHR31780:SF10">
    <property type="entry name" value="LD36051P"/>
    <property type="match status" value="1"/>
</dbReference>
<feature type="compositionally biased region" description="Polar residues" evidence="2">
    <location>
        <begin position="1314"/>
        <end position="1323"/>
    </location>
</feature>
<feature type="region of interest" description="Disordered" evidence="2">
    <location>
        <begin position="90"/>
        <end position="119"/>
    </location>
</feature>
<feature type="compositionally biased region" description="Polar residues" evidence="2">
    <location>
        <begin position="1374"/>
        <end position="1390"/>
    </location>
</feature>
<dbReference type="OrthoDB" id="1931055at2759"/>
<feature type="compositionally biased region" description="Low complexity" evidence="2">
    <location>
        <begin position="925"/>
        <end position="934"/>
    </location>
</feature>
<accession>A0A6P6T8Q6</accession>
<feature type="compositionally biased region" description="Polar residues" evidence="2">
    <location>
        <begin position="2346"/>
        <end position="2362"/>
    </location>
</feature>
<feature type="compositionally biased region" description="Polar residues" evidence="2">
    <location>
        <begin position="211"/>
        <end position="225"/>
    </location>
</feature>
<reference evidence="3" key="1">
    <citation type="journal article" date="2025" name="Foods">
        <title>Unveiling the Microbial Signatures of Arabica Coffee Cherries: Insights into Ripeness Specific Diversity, Functional Traits, and Implications for Quality and Safety.</title>
        <authorList>
            <consortium name="RefSeq"/>
            <person name="Tenea G.N."/>
            <person name="Cifuentes V."/>
            <person name="Reyes P."/>
            <person name="Cevallos-Vallejos M."/>
        </authorList>
    </citation>
    <scope>NUCLEOTIDE SEQUENCE [LARGE SCALE GENOMIC DNA]</scope>
</reference>
<dbReference type="PANTHER" id="PTHR31780">
    <property type="entry name" value="STRESS RESPONSE PROTEIN NST1-RELATED"/>
    <property type="match status" value="1"/>
</dbReference>
<name>A0A6P6T8Q6_COFAR</name>
<feature type="coiled-coil region" evidence="1">
    <location>
        <begin position="495"/>
        <end position="612"/>
    </location>
</feature>
<feature type="compositionally biased region" description="Polar residues" evidence="2">
    <location>
        <begin position="2245"/>
        <end position="2263"/>
    </location>
</feature>
<dbReference type="InterPro" id="IPR051195">
    <property type="entry name" value="Fungal_stress_NST1"/>
</dbReference>
<feature type="region of interest" description="Disordered" evidence="2">
    <location>
        <begin position="2245"/>
        <end position="2379"/>
    </location>
</feature>
<feature type="compositionally biased region" description="Low complexity" evidence="2">
    <location>
        <begin position="2007"/>
        <end position="2019"/>
    </location>
</feature>
<feature type="compositionally biased region" description="Polar residues" evidence="2">
    <location>
        <begin position="2281"/>
        <end position="2315"/>
    </location>
</feature>
<feature type="region of interest" description="Disordered" evidence="2">
    <location>
        <begin position="851"/>
        <end position="1030"/>
    </location>
</feature>
<feature type="compositionally biased region" description="Polar residues" evidence="2">
    <location>
        <begin position="883"/>
        <end position="900"/>
    </location>
</feature>
<keyword evidence="3" id="KW-1185">Reference proteome</keyword>
<feature type="compositionally biased region" description="Polar residues" evidence="2">
    <location>
        <begin position="2369"/>
        <end position="2379"/>
    </location>
</feature>
<feature type="compositionally biased region" description="Basic and acidic residues" evidence="2">
    <location>
        <begin position="1451"/>
        <end position="1468"/>
    </location>
</feature>
<dbReference type="RefSeq" id="XP_027074171.1">
    <property type="nucleotide sequence ID" value="XM_027218370.2"/>
</dbReference>
<dbReference type="GeneID" id="113698525"/>
<feature type="region of interest" description="Disordered" evidence="2">
    <location>
        <begin position="1995"/>
        <end position="2024"/>
    </location>
</feature>
<sequence length="2379" mass="257193">MANHGGGVGAKFVSVNLNKSYGQPSNHNHQHYSGSYGQAAAGARARLGSGGGSGGMVVLSRSRISQKAAGPKLSVPPPLNLPSLRKEHERFDLSGSSSGTASGTGPGSGPRPTSSGMGWTKPVAVALPEKDVGDGDLQVEPTGHGIDGDSRVNSAYMPPSARASGIAVATSSASSARPFPKAVDRAVVLRGEDFPSLQAVLPVLPGPGQKPQDNVNQKQKLVTSEESTDLQRDSFLLNSLVDMRPHGQASRHTSGNGAMENGGEGHGLGSSHLADQPRKEEYFPGPLPLVKLNPRSDWADDERDTGHGITERSRDFGYSKTDRNSVVARTTAFNKDFGKDIKYMPPHVGDPLQDGGFSASEETTHLRRNGSHFVEARQQWNNIKESYNSRGSEWNTRERYGAEQSNRYRGDNFQNSNISKSMYASGGKMPPGTDPLLTSVRDKRVSSKTERSYFEDPFISSAGFDERDPFSGSLVGVIKRKKDVVKQTFLHDPVRESFEAELERVQKMQELERQRIIEEQERALEQARREEEERQRLIREEEERVRRLEEEAQEAAWRAEQERLEAIRRTEEQRIAREEEKKRILVEEERRKIAAKQKLLELEERMAKRQAEAVKSDSSVATTNLDDKFSAILKEKDVSPSTDVETWEDSEKMVERITASASFDSTVLNRPFDVSSRPYPTRDGSSGFLDRGKSLNSWRRDVFENGNTSSSQLLENEIGHFSPRRDSFANSRAVSRKEFHGGAGYMSSSAHVRGGKESYADEFGYHKDQRWNFSGDADSLSRSMEMDSDFQDNLAEKYSDIGWVQNRFRGNTPPHPERPYPHSEADELYSYGRSRYSMRQPRVLPPPIAYTQRSSFRSTNDHPGPSGFLDDNHYSHAERSEPTRQTAYYGSHQDGLQQSELDIPKDDLTLQDQNSNKDITPRCDSQSSVSVSSPPNSPPHLSHDELDDSSDSPMASITAEGKNVSVSENESISLNDNSGQHLRMTASSSVSATEDEEWTLENNEDLQEQEEYDEDEDGYEEEDEVREGDDENLDLTQEFEDLHLEEKGSHLMGNLVLGFDEGIEVEIPSDDFDRNFSNEERGFGISDSSIPIAGEEGLVDGVKGDEPSHEDVGGFSPVSVMVQETEITTQDSFLKPIEDPYTSIADTTGLSTQQALSVSVDMPSSAGLTAVSIGSAPSQIDSPVKLQFGLFSGPSLIPSPVPAIQIGSIQMPLHLHTPIGAPLAHMHPSQPPMFQFGQLRYSSVSHGGPPIAPQSMPFVPPNVQTPYSVNQNAGGSLGIQPVLDTSAQNVVKNEVQSTAGIKQPGFVPGRKSEPNGNASSELSSGLVRQTVDSGALSQSANAKVLSGRDDKLKPESVGLAENRGQNDAVRKNRISSSKGTISEGQSLPIQPISESVSNEKNFGGIKAQGVVSGSKGRRFTYAVRNSSMRSSLPAADVSSSDTHGFQRRSRRTVERTEFRVRENVERRQPNGSFSSNSLNPGDKPNYNGRSNAQFARSGSKRGTMSSKSLKQIVHSESLMSGNFISQDVESGKLVVKESGRDMSLRDQNFSLSGEASLKRNISEEDVDAPLQSGVVRVFKQPGIEAPSDEDDFIEVRSKRQMLNDRREQREKEIKAKFRVIKPPRKPRVTRQTFVTTVGSTNSKKVSGSLAGESSTNVNSGFASSEGRVLAYKEASAALVSQPLAPIGTPAVKSEIQADKTSQNIKHHQTSSVSIVSGAGKDLGPAMIFESKNEVVDNVQSSMSSWDTARINQEVMALTQSQLEEAMKPPRFDTPIASVGGHSSSVSDPLLPSSSMPTKERSFSSAASPINSLLAGEKICFGAVTSPPVLPPSSRAPGSSRQDIQISQSLSVAENDCALFFKKDKQTDDSCVHLQDSEAEAEAAASAVAVAAISNDEVVGNGIGSVAISDSKSFGGAGIDEGMARDQQLVGQSRGEESLSVSLPADLSVETPPISLWPTLPSPQSSSSQMLSHFPGGPSSPFPFYEMNPILGGPIFAFGPHEESAGAQSQPQKSSTTSTSGPLGTWQQCHSTVDSFYGPPAGYTGPFISPPGGIPGVQGPPHMVVYNHFTPVGQFGQVGLSFMGPTYIPSGKHPDWKHNSSSSAAGMAENDMNNANITAGQRNAANMAGAMQHLVSGSPIMPIASPLTMFDLSPFQSAPDIPVQARWSHVPASPLHSIPLSRPLQQVEGVPPPQFGHQHPIDQQLNVSFSESQTSTPSTSGPGFTVATEVNTAQFPDELCLVDSSRSATAGASTPNPVNQSSSNGAGAGAGADAGTAENLRTGGSNKSEGHTTSSSKARTSQQKNLSAQQSHSVGYNYQRGGSGPSGTSQRNNAGNEWSHRRMNFHGRNQTFGSDKGFSSSKMKQIYVAKQTSNGTPTPG</sequence>
<feature type="region of interest" description="Disordered" evidence="2">
    <location>
        <begin position="1774"/>
        <end position="1801"/>
    </location>
</feature>
<reference evidence="4" key="2">
    <citation type="submission" date="2025-08" db="UniProtKB">
        <authorList>
            <consortium name="RefSeq"/>
        </authorList>
    </citation>
    <scope>IDENTIFICATION</scope>
    <source>
        <tissue evidence="4">Leaves</tissue>
    </source>
</reference>
<evidence type="ECO:0000313" key="4">
    <source>
        <dbReference type="RefSeq" id="XP_027074171.1"/>
    </source>
</evidence>
<keyword evidence="1" id="KW-0175">Coiled coil</keyword>
<gene>
    <name evidence="4" type="primary">LOC113698525</name>
</gene>